<dbReference type="PANTHER" id="PTHR30419:SF31">
    <property type="entry name" value="BLR3139 PROTEIN"/>
    <property type="match status" value="1"/>
</dbReference>
<organism evidence="6 7">
    <name type="scientific">Pseudoxanthobacter soli DSM 19599</name>
    <dbReference type="NCBI Taxonomy" id="1123029"/>
    <lineage>
        <taxon>Bacteria</taxon>
        <taxon>Pseudomonadati</taxon>
        <taxon>Pseudomonadota</taxon>
        <taxon>Alphaproteobacteria</taxon>
        <taxon>Hyphomicrobiales</taxon>
        <taxon>Segnochrobactraceae</taxon>
        <taxon>Pseudoxanthobacter</taxon>
    </lineage>
</organism>
<dbReference type="RefSeq" id="WP_073632601.1">
    <property type="nucleotide sequence ID" value="NZ_FRXO01000016.1"/>
</dbReference>
<evidence type="ECO:0000259" key="5">
    <source>
        <dbReference type="PROSITE" id="PS50931"/>
    </source>
</evidence>
<dbReference type="Proteomes" id="UP000186406">
    <property type="component" value="Unassembled WGS sequence"/>
</dbReference>
<evidence type="ECO:0000256" key="4">
    <source>
        <dbReference type="ARBA" id="ARBA00023163"/>
    </source>
</evidence>
<name>A0A1M7ZS21_9HYPH</name>
<dbReference type="InterPro" id="IPR036388">
    <property type="entry name" value="WH-like_DNA-bd_sf"/>
</dbReference>
<dbReference type="Pfam" id="PF00126">
    <property type="entry name" value="HTH_1"/>
    <property type="match status" value="1"/>
</dbReference>
<dbReference type="SUPFAM" id="SSF46785">
    <property type="entry name" value="Winged helix' DNA-binding domain"/>
    <property type="match status" value="1"/>
</dbReference>
<keyword evidence="2" id="KW-0805">Transcription regulation</keyword>
<dbReference type="InterPro" id="IPR005119">
    <property type="entry name" value="LysR_subst-bd"/>
</dbReference>
<dbReference type="InterPro" id="IPR050950">
    <property type="entry name" value="HTH-type_LysR_regulators"/>
</dbReference>
<keyword evidence="7" id="KW-1185">Reference proteome</keyword>
<comment type="similarity">
    <text evidence="1">Belongs to the LysR transcriptional regulatory family.</text>
</comment>
<dbReference type="Gene3D" id="3.40.190.290">
    <property type="match status" value="1"/>
</dbReference>
<dbReference type="InterPro" id="IPR000847">
    <property type="entry name" value="LysR_HTH_N"/>
</dbReference>
<evidence type="ECO:0000256" key="1">
    <source>
        <dbReference type="ARBA" id="ARBA00009437"/>
    </source>
</evidence>
<dbReference type="FunFam" id="1.10.10.10:FF:000001">
    <property type="entry name" value="LysR family transcriptional regulator"/>
    <property type="match status" value="1"/>
</dbReference>
<accession>A0A1M7ZS21</accession>
<dbReference type="AlphaFoldDB" id="A0A1M7ZS21"/>
<dbReference type="GO" id="GO:0003700">
    <property type="term" value="F:DNA-binding transcription factor activity"/>
    <property type="evidence" value="ECO:0007669"/>
    <property type="project" value="InterPro"/>
</dbReference>
<dbReference type="CDD" id="cd05466">
    <property type="entry name" value="PBP2_LTTR_substrate"/>
    <property type="match status" value="1"/>
</dbReference>
<dbReference type="PROSITE" id="PS50931">
    <property type="entry name" value="HTH_LYSR"/>
    <property type="match status" value="1"/>
</dbReference>
<sequence length="297" mass="32780">MIDKLDFLIALAREKHFGRAAEACGVTQPTLSAGIRALEEQLGAVLVNRGSRFIGFTPEGERVLEWARRIVGDARAMRQEVNALRHGLAGHLRIAAVPTALGLMTALTTPYRTRHPHVRISVQSRPSADILDLLENLEIDAGLTYVDNEPVGRARTIPLYRERYRFLTAARNGPMAERESVSWADFADVPLCLLTPDMQNRRIVDRLLRGAGLKSDPQLESNSIVVLISHVRTSHWCTILPERLAETVGLEGEIRAIPILGAPVTPTIGLVVPHREPMAPLTAALVNEARRLADEED</sequence>
<protein>
    <submittedName>
        <fullName evidence="6">DNA-binding transcriptional regulator, LysR family</fullName>
    </submittedName>
</protein>
<proteinExistence type="inferred from homology"/>
<dbReference type="EMBL" id="FRXO01000016">
    <property type="protein sequence ID" value="SHO67609.1"/>
    <property type="molecule type" value="Genomic_DNA"/>
</dbReference>
<reference evidence="6 7" key="1">
    <citation type="submission" date="2016-12" db="EMBL/GenBank/DDBJ databases">
        <authorList>
            <person name="Song W.-J."/>
            <person name="Kurnit D.M."/>
        </authorList>
    </citation>
    <scope>NUCLEOTIDE SEQUENCE [LARGE SCALE GENOMIC DNA]</scope>
    <source>
        <strain evidence="6 7">DSM 19599</strain>
    </source>
</reference>
<dbReference type="Pfam" id="PF03466">
    <property type="entry name" value="LysR_substrate"/>
    <property type="match status" value="1"/>
</dbReference>
<keyword evidence="4" id="KW-0804">Transcription</keyword>
<evidence type="ECO:0000256" key="3">
    <source>
        <dbReference type="ARBA" id="ARBA00023125"/>
    </source>
</evidence>
<dbReference type="InterPro" id="IPR036390">
    <property type="entry name" value="WH_DNA-bd_sf"/>
</dbReference>
<dbReference type="PANTHER" id="PTHR30419">
    <property type="entry name" value="HTH-TYPE TRANSCRIPTIONAL REGULATOR YBHD"/>
    <property type="match status" value="1"/>
</dbReference>
<gene>
    <name evidence="6" type="ORF">SAMN02745172_04290</name>
</gene>
<evidence type="ECO:0000256" key="2">
    <source>
        <dbReference type="ARBA" id="ARBA00023015"/>
    </source>
</evidence>
<dbReference type="PRINTS" id="PR00039">
    <property type="entry name" value="HTHLYSR"/>
</dbReference>
<dbReference type="GO" id="GO:0005829">
    <property type="term" value="C:cytosol"/>
    <property type="evidence" value="ECO:0007669"/>
    <property type="project" value="TreeGrafter"/>
</dbReference>
<dbReference type="STRING" id="1123029.SAMN02745172_04290"/>
<evidence type="ECO:0000313" key="7">
    <source>
        <dbReference type="Proteomes" id="UP000186406"/>
    </source>
</evidence>
<dbReference type="SUPFAM" id="SSF53850">
    <property type="entry name" value="Periplasmic binding protein-like II"/>
    <property type="match status" value="1"/>
</dbReference>
<dbReference type="Gene3D" id="1.10.10.10">
    <property type="entry name" value="Winged helix-like DNA-binding domain superfamily/Winged helix DNA-binding domain"/>
    <property type="match status" value="1"/>
</dbReference>
<dbReference type="OrthoDB" id="9775392at2"/>
<evidence type="ECO:0000313" key="6">
    <source>
        <dbReference type="EMBL" id="SHO67609.1"/>
    </source>
</evidence>
<dbReference type="GO" id="GO:0003677">
    <property type="term" value="F:DNA binding"/>
    <property type="evidence" value="ECO:0007669"/>
    <property type="project" value="UniProtKB-KW"/>
</dbReference>
<keyword evidence="3 6" id="KW-0238">DNA-binding</keyword>
<feature type="domain" description="HTH lysR-type" evidence="5">
    <location>
        <begin position="1"/>
        <end position="57"/>
    </location>
</feature>